<evidence type="ECO:0000256" key="10">
    <source>
        <dbReference type="SAM" id="MobiDB-lite"/>
    </source>
</evidence>
<dbReference type="Ensembl" id="ENSDNVT00000009718.1">
    <property type="protein sequence ID" value="ENSDNVP00000008040.1"/>
    <property type="gene ID" value="ENSDNVG00000005662.1"/>
</dbReference>
<feature type="disulfide bond" evidence="9">
    <location>
        <begin position="254"/>
        <end position="315"/>
    </location>
</feature>
<accession>A0A8C4JDV0</accession>
<feature type="disulfide bond" evidence="9">
    <location>
        <begin position="716"/>
        <end position="777"/>
    </location>
</feature>
<feature type="domain" description="SRCR" evidence="11">
    <location>
        <begin position="216"/>
        <end position="316"/>
    </location>
</feature>
<proteinExistence type="predicted"/>
<dbReference type="SUPFAM" id="SSF56487">
    <property type="entry name" value="SRCR-like"/>
    <property type="match status" value="6"/>
</dbReference>
<feature type="disulfide bond" evidence="9">
    <location>
        <begin position="496"/>
        <end position="506"/>
    </location>
</feature>
<dbReference type="PANTHER" id="PTHR19331:SF484">
    <property type="entry name" value="SRCR DOMAIN-CONTAINING PROTEIN"/>
    <property type="match status" value="1"/>
</dbReference>
<keyword evidence="13" id="KW-1185">Reference proteome</keyword>
<dbReference type="FunFam" id="3.10.250.10:FF:000013">
    <property type="entry name" value="CD163 molecule like 1"/>
    <property type="match status" value="1"/>
</dbReference>
<dbReference type="PROSITE" id="PS00420">
    <property type="entry name" value="SRCR_1"/>
    <property type="match status" value="1"/>
</dbReference>
<feature type="disulfide bond" evidence="9">
    <location>
        <begin position="359"/>
        <end position="420"/>
    </location>
</feature>
<feature type="disulfide bond" evidence="9">
    <location>
        <begin position="747"/>
        <end position="757"/>
    </location>
</feature>
<feature type="disulfide bond" evidence="9">
    <location>
        <begin position="145"/>
        <end position="155"/>
    </location>
</feature>
<keyword evidence="8" id="KW-0325">Glycoprotein</keyword>
<dbReference type="PROSITE" id="PS50287">
    <property type="entry name" value="SRCR_2"/>
    <property type="match status" value="6"/>
</dbReference>
<evidence type="ECO:0000313" key="13">
    <source>
        <dbReference type="Proteomes" id="UP000694423"/>
    </source>
</evidence>
<feature type="disulfide bond" evidence="9">
    <location>
        <begin position="601"/>
        <end position="611"/>
    </location>
</feature>
<dbReference type="InterPro" id="IPR001190">
    <property type="entry name" value="SRCR"/>
</dbReference>
<feature type="disulfide bond" evidence="9">
    <location>
        <begin position="465"/>
        <end position="526"/>
    </location>
</feature>
<dbReference type="PANTHER" id="PTHR19331">
    <property type="entry name" value="SCAVENGER RECEPTOR DOMAIN-CONTAINING"/>
    <property type="match status" value="1"/>
</dbReference>
<evidence type="ECO:0000256" key="2">
    <source>
        <dbReference type="ARBA" id="ARBA00022692"/>
    </source>
</evidence>
<evidence type="ECO:0000256" key="4">
    <source>
        <dbReference type="ARBA" id="ARBA00022737"/>
    </source>
</evidence>
<keyword evidence="6" id="KW-0472">Membrane</keyword>
<dbReference type="InterPro" id="IPR036772">
    <property type="entry name" value="SRCR-like_dom_sf"/>
</dbReference>
<dbReference type="FunFam" id="3.10.250.10:FF:000031">
    <property type="entry name" value="RIKEN cDNA 5830411N06, isoform CRA_a"/>
    <property type="match status" value="1"/>
</dbReference>
<reference evidence="12" key="2">
    <citation type="submission" date="2025-09" db="UniProtKB">
        <authorList>
            <consortium name="Ensembl"/>
        </authorList>
    </citation>
    <scope>IDENTIFICATION</scope>
</reference>
<evidence type="ECO:0000256" key="1">
    <source>
        <dbReference type="ARBA" id="ARBA00004167"/>
    </source>
</evidence>
<protein>
    <recommendedName>
        <fullName evidence="11">SRCR domain-containing protein</fullName>
    </recommendedName>
</protein>
<evidence type="ECO:0000256" key="6">
    <source>
        <dbReference type="ARBA" id="ARBA00023136"/>
    </source>
</evidence>
<feature type="domain" description="SRCR" evidence="11">
    <location>
        <begin position="679"/>
        <end position="778"/>
    </location>
</feature>
<evidence type="ECO:0000256" key="7">
    <source>
        <dbReference type="ARBA" id="ARBA00023157"/>
    </source>
</evidence>
<evidence type="ECO:0000256" key="5">
    <source>
        <dbReference type="ARBA" id="ARBA00022989"/>
    </source>
</evidence>
<feature type="disulfide bond" evidence="9">
    <location>
        <begin position="241"/>
        <end position="305"/>
    </location>
</feature>
<dbReference type="GO" id="GO:0016020">
    <property type="term" value="C:membrane"/>
    <property type="evidence" value="ECO:0007669"/>
    <property type="project" value="UniProtKB-SubCell"/>
</dbReference>
<feature type="disulfide bond" evidence="9">
    <location>
        <begin position="346"/>
        <end position="410"/>
    </location>
</feature>
<dbReference type="SMART" id="SM00202">
    <property type="entry name" value="SR"/>
    <property type="match status" value="6"/>
</dbReference>
<feature type="disulfide bond" evidence="9">
    <location>
        <begin position="390"/>
        <end position="400"/>
    </location>
</feature>
<feature type="disulfide bond" evidence="9">
    <location>
        <begin position="557"/>
        <end position="621"/>
    </location>
</feature>
<feature type="domain" description="SRCR" evidence="11">
    <location>
        <begin position="85"/>
        <end position="176"/>
    </location>
</feature>
<feature type="domain" description="SRCR" evidence="11">
    <location>
        <begin position="532"/>
        <end position="632"/>
    </location>
</feature>
<evidence type="ECO:0000259" key="11">
    <source>
        <dbReference type="PROSITE" id="PS50287"/>
    </source>
</evidence>
<evidence type="ECO:0000313" key="12">
    <source>
        <dbReference type="Ensembl" id="ENSDNVP00000008040.1"/>
    </source>
</evidence>
<evidence type="ECO:0000256" key="3">
    <source>
        <dbReference type="ARBA" id="ARBA00022729"/>
    </source>
</evidence>
<feature type="disulfide bond" evidence="9">
    <location>
        <begin position="703"/>
        <end position="767"/>
    </location>
</feature>
<keyword evidence="4" id="KW-0677">Repeat</keyword>
<keyword evidence="7 9" id="KW-1015">Disulfide bond</keyword>
<dbReference type="AlphaFoldDB" id="A0A8C4JDV0"/>
<sequence length="1005" mass="104412">MSSAVFPLHWVLDIPGLFHIHGHTLGPKSQPRSGEWRPSGQGTAVGHSATGQTGRAGCTKHPCHLAPLHVLLCGLVRAPTGTGELRLVDGGSRCTGQVEVKHEGQWDTMCNYDFIWDVRGASMVCRQLGCGTAKDFPTHPVRVDCHGDESALWECTVPGWGPYTGPHDWDVGVVCQGKSCGGHSPDCLTPRPLHNPPTCPRDPPRNPGLSPPAGFVQLVGGDSACSGRVEVRQGRGWATLCKAHVDLNAAHVICKELGCGAALAVTGAAHFGAGAGPIWDGSFKCAGNESLLSACARRLPHGQGCTHSSDAGIICSPYTGFRLANGSTECTGRVELEARGTWGSLCDAGWDMPDAQVLCHHLGCGFAASVPRGGYFGTGSGPLWRDTFHCSGTESHLGECPATALGTPACSPRHAAAVNCSGGTEPLRLVDGESRCDGRLEVALHGAWGRVLAQQWDSSSASVVCRQLQCGTVQKAYTAPVLQPGSSPLVLSGLQCTGTEARLAQCNATLPSPAPPGHTAEAAVVCSGSRQVRLASGPGRCTGRVEVYMQGAWSRVCEDAWDLWDAAVVCRQLGCGEAMAAPGSAGYSQGSGPVWLGAGDCSGTEATLWDCPAPVRGQRGCKQGASATAVCSGQCHAPPRPRSEGLWGQPWPQPSPPASLTSCPHSGQSWRARRQLTVLRLAGDSRCAGRLEVFYNGTWGSVCANGTSPATAAVVCQQLGCGATGRLASAPATTQGSGPAWLAWVQCGLGDDSLWHCPSAPWQLQPCDSPGDTHITCDGDPGGTRATPTSARATGCPDGTACTGSSAHAGQCSGPGTLQLWPAQLSCPGYWPGHGAGQPPLMPHPPGSLSEGSATKLPYYTGDCVEASSPRTAAGTGPGHRAVLPRTRRCSPLTWLVPAGTSCSAWAAQPRGPRLFSGLALVPGDKPLGYELHPRAGSPTQQAPMLAPPALWPVGASTMQPLPWPSFHCPVCRRHPCPAQAQPPRWVRRCCGRAGPGRGRCSRTE</sequence>
<evidence type="ECO:0000256" key="8">
    <source>
        <dbReference type="ARBA" id="ARBA00023180"/>
    </source>
</evidence>
<dbReference type="FunFam" id="3.10.250.10:FF:000016">
    <property type="entry name" value="Scavenger receptor cysteine-rich protein type 12"/>
    <property type="match status" value="1"/>
</dbReference>
<dbReference type="FunFam" id="3.10.250.10:FF:000002">
    <property type="entry name" value="Scavenger receptor cysteine-rich type 1 protein M130"/>
    <property type="match status" value="2"/>
</dbReference>
<keyword evidence="5" id="KW-1133">Transmembrane helix</keyword>
<feature type="domain" description="SRCR" evidence="11">
    <location>
        <begin position="427"/>
        <end position="527"/>
    </location>
</feature>
<dbReference type="Gene3D" id="3.10.250.10">
    <property type="entry name" value="SRCR-like domain"/>
    <property type="match status" value="6"/>
</dbReference>
<dbReference type="Proteomes" id="UP000694423">
    <property type="component" value="Unplaced"/>
</dbReference>
<organism evidence="12 13">
    <name type="scientific">Dromaius novaehollandiae</name>
    <name type="common">Emu</name>
    <dbReference type="NCBI Taxonomy" id="8790"/>
    <lineage>
        <taxon>Eukaryota</taxon>
        <taxon>Metazoa</taxon>
        <taxon>Chordata</taxon>
        <taxon>Craniata</taxon>
        <taxon>Vertebrata</taxon>
        <taxon>Euteleostomi</taxon>
        <taxon>Archelosauria</taxon>
        <taxon>Archosauria</taxon>
        <taxon>Dinosauria</taxon>
        <taxon>Saurischia</taxon>
        <taxon>Theropoda</taxon>
        <taxon>Coelurosauria</taxon>
        <taxon>Aves</taxon>
        <taxon>Palaeognathae</taxon>
        <taxon>Casuariiformes</taxon>
        <taxon>Dromaiidae</taxon>
        <taxon>Dromaius</taxon>
    </lineage>
</organism>
<comment type="subcellular location">
    <subcellularLocation>
        <location evidence="1">Membrane</location>
        <topology evidence="1">Single-pass membrane protein</topology>
    </subcellularLocation>
</comment>
<feature type="disulfide bond" evidence="9">
    <location>
        <begin position="285"/>
        <end position="295"/>
    </location>
</feature>
<dbReference type="Pfam" id="PF00530">
    <property type="entry name" value="SRCR"/>
    <property type="match status" value="6"/>
</dbReference>
<keyword evidence="3" id="KW-0732">Signal</keyword>
<feature type="region of interest" description="Disordered" evidence="10">
    <location>
        <begin position="26"/>
        <end position="53"/>
    </location>
</feature>
<feature type="region of interest" description="Disordered" evidence="10">
    <location>
        <begin position="642"/>
        <end position="664"/>
    </location>
</feature>
<feature type="disulfide bond" evidence="9">
    <location>
        <begin position="570"/>
        <end position="631"/>
    </location>
</feature>
<feature type="domain" description="SRCR" evidence="11">
    <location>
        <begin position="321"/>
        <end position="421"/>
    </location>
</feature>
<dbReference type="PRINTS" id="PR00258">
    <property type="entry name" value="SPERACTRCPTR"/>
</dbReference>
<dbReference type="FunFam" id="3.10.250.10:FF:000012">
    <property type="entry name" value="CD163 molecule like 1"/>
    <property type="match status" value="1"/>
</dbReference>
<evidence type="ECO:0000256" key="9">
    <source>
        <dbReference type="PROSITE-ProRule" id="PRU00196"/>
    </source>
</evidence>
<comment type="caution">
    <text evidence="9">Lacks conserved residue(s) required for the propagation of feature annotation.</text>
</comment>
<reference evidence="12" key="1">
    <citation type="submission" date="2025-08" db="UniProtKB">
        <authorList>
            <consortium name="Ensembl"/>
        </authorList>
    </citation>
    <scope>IDENTIFICATION</scope>
</reference>
<keyword evidence="2" id="KW-0812">Transmembrane</keyword>
<name>A0A8C4JDV0_DRONO</name>